<dbReference type="EMBL" id="VLKK01000003">
    <property type="protein sequence ID" value="TWH96027.1"/>
    <property type="molecule type" value="Genomic_DNA"/>
</dbReference>
<proteinExistence type="predicted"/>
<dbReference type="Proteomes" id="UP000316624">
    <property type="component" value="Unassembled WGS sequence"/>
</dbReference>
<protein>
    <submittedName>
        <fullName evidence="1">Uncharacterized protein</fullName>
    </submittedName>
</protein>
<name>A0A562KKX4_SPHWJ</name>
<organism evidence="1 2">
    <name type="scientific">Sphingobium wenxiniae (strain DSM 21828 / CGMCC 1.7748 / JZ-1)</name>
    <dbReference type="NCBI Taxonomy" id="595605"/>
    <lineage>
        <taxon>Bacteria</taxon>
        <taxon>Pseudomonadati</taxon>
        <taxon>Pseudomonadota</taxon>
        <taxon>Alphaproteobacteria</taxon>
        <taxon>Sphingomonadales</taxon>
        <taxon>Sphingomonadaceae</taxon>
        <taxon>Sphingobium</taxon>
    </lineage>
</organism>
<evidence type="ECO:0000313" key="1">
    <source>
        <dbReference type="EMBL" id="TWH96027.1"/>
    </source>
</evidence>
<sequence>MPDDSRLREYARKHGLTYRWRTWCKEGHWHAEARTWRNGEHHAWFGTSTLEGEQEALDRAIRLVVCPPTGPSHEDMRQRPRSPY</sequence>
<keyword evidence="2" id="KW-1185">Reference proteome</keyword>
<dbReference type="AlphaFoldDB" id="A0A562KKX4"/>
<comment type="caution">
    <text evidence="1">The sequence shown here is derived from an EMBL/GenBank/DDBJ whole genome shotgun (WGS) entry which is preliminary data.</text>
</comment>
<evidence type="ECO:0000313" key="2">
    <source>
        <dbReference type="Proteomes" id="UP000316624"/>
    </source>
</evidence>
<gene>
    <name evidence="1" type="ORF">IQ35_01116</name>
</gene>
<accession>A0A562KKX4</accession>
<reference evidence="1 2" key="1">
    <citation type="journal article" date="2015" name="Stand. Genomic Sci.">
        <title>Genomic Encyclopedia of Bacterial and Archaeal Type Strains, Phase III: the genomes of soil and plant-associated and newly described type strains.</title>
        <authorList>
            <person name="Whitman W.B."/>
            <person name="Woyke T."/>
            <person name="Klenk H.P."/>
            <person name="Zhou Y."/>
            <person name="Lilburn T.G."/>
            <person name="Beck B.J."/>
            <person name="De Vos P."/>
            <person name="Vandamme P."/>
            <person name="Eisen J.A."/>
            <person name="Garrity G."/>
            <person name="Hugenholtz P."/>
            <person name="Kyrpides N.C."/>
        </authorList>
    </citation>
    <scope>NUCLEOTIDE SEQUENCE [LARGE SCALE GENOMIC DNA]</scope>
    <source>
        <strain evidence="1 2">CGMCC 1.7748</strain>
    </source>
</reference>